<accession>A0ABW4MXS5</accession>
<protein>
    <recommendedName>
        <fullName evidence="5">Secreted protein</fullName>
    </recommendedName>
</protein>
<evidence type="ECO:0000313" key="4">
    <source>
        <dbReference type="Proteomes" id="UP001597237"/>
    </source>
</evidence>
<dbReference type="RefSeq" id="WP_377282677.1">
    <property type="nucleotide sequence ID" value="NZ_JBHRSI010000007.1"/>
</dbReference>
<dbReference type="PROSITE" id="PS51257">
    <property type="entry name" value="PROKAR_LIPOPROTEIN"/>
    <property type="match status" value="1"/>
</dbReference>
<feature type="chain" id="PRO_5046243831" description="Secreted protein" evidence="2">
    <location>
        <begin position="27"/>
        <end position="107"/>
    </location>
</feature>
<evidence type="ECO:0000313" key="3">
    <source>
        <dbReference type="EMBL" id="MFD1782792.1"/>
    </source>
</evidence>
<sequence length="107" mass="10875">MRTLILGAAATLALAGALSACQQNTAEEPARSAEASGSDADVTINPPDNVTVVQPDTTPDVKIDPPDVNINPPDVDVDPPGGTTTKESTTVTVPGVGSHTTTVEKRD</sequence>
<evidence type="ECO:0000256" key="2">
    <source>
        <dbReference type="SAM" id="SignalP"/>
    </source>
</evidence>
<dbReference type="EMBL" id="JBHUEY010000001">
    <property type="protein sequence ID" value="MFD1782792.1"/>
    <property type="molecule type" value="Genomic_DNA"/>
</dbReference>
<name>A0ABW4MXS5_9CAUL</name>
<feature type="signal peptide" evidence="2">
    <location>
        <begin position="1"/>
        <end position="26"/>
    </location>
</feature>
<evidence type="ECO:0000256" key="1">
    <source>
        <dbReference type="SAM" id="MobiDB-lite"/>
    </source>
</evidence>
<feature type="compositionally biased region" description="Low complexity" evidence="1">
    <location>
        <begin position="45"/>
        <end position="58"/>
    </location>
</feature>
<feature type="compositionally biased region" description="Low complexity" evidence="1">
    <location>
        <begin position="66"/>
        <end position="95"/>
    </location>
</feature>
<feature type="region of interest" description="Disordered" evidence="1">
    <location>
        <begin position="26"/>
        <end position="107"/>
    </location>
</feature>
<evidence type="ECO:0008006" key="5">
    <source>
        <dbReference type="Google" id="ProtNLM"/>
    </source>
</evidence>
<keyword evidence="2" id="KW-0732">Signal</keyword>
<keyword evidence="4" id="KW-1185">Reference proteome</keyword>
<proteinExistence type="predicted"/>
<organism evidence="3 4">
    <name type="scientific">Phenylobacterium terrae</name>
    <dbReference type="NCBI Taxonomy" id="2665495"/>
    <lineage>
        <taxon>Bacteria</taxon>
        <taxon>Pseudomonadati</taxon>
        <taxon>Pseudomonadota</taxon>
        <taxon>Alphaproteobacteria</taxon>
        <taxon>Caulobacterales</taxon>
        <taxon>Caulobacteraceae</taxon>
        <taxon>Phenylobacterium</taxon>
    </lineage>
</organism>
<dbReference type="Proteomes" id="UP001597237">
    <property type="component" value="Unassembled WGS sequence"/>
</dbReference>
<comment type="caution">
    <text evidence="3">The sequence shown here is derived from an EMBL/GenBank/DDBJ whole genome shotgun (WGS) entry which is preliminary data.</text>
</comment>
<reference evidence="4" key="1">
    <citation type="journal article" date="2019" name="Int. J. Syst. Evol. Microbiol.">
        <title>The Global Catalogue of Microorganisms (GCM) 10K type strain sequencing project: providing services to taxonomists for standard genome sequencing and annotation.</title>
        <authorList>
            <consortium name="The Broad Institute Genomics Platform"/>
            <consortium name="The Broad Institute Genome Sequencing Center for Infectious Disease"/>
            <person name="Wu L."/>
            <person name="Ma J."/>
        </authorList>
    </citation>
    <scope>NUCLEOTIDE SEQUENCE [LARGE SCALE GENOMIC DNA]</scope>
    <source>
        <strain evidence="4">DFY28</strain>
    </source>
</reference>
<gene>
    <name evidence="3" type="ORF">ACFSC0_05260</name>
</gene>